<comment type="caution">
    <text evidence="2">The sequence shown here is derived from an EMBL/GenBank/DDBJ whole genome shotgun (WGS) entry which is preliminary data.</text>
</comment>
<dbReference type="PANTHER" id="PTHR36312">
    <property type="entry name" value="THIONIN-LIKE PROTEIN 1"/>
    <property type="match status" value="1"/>
</dbReference>
<keyword evidence="3" id="KW-1185">Reference proteome</keyword>
<evidence type="ECO:0008006" key="4">
    <source>
        <dbReference type="Google" id="ProtNLM"/>
    </source>
</evidence>
<reference evidence="2" key="1">
    <citation type="submission" date="2022-04" db="EMBL/GenBank/DDBJ databases">
        <title>A functionally conserved STORR gene fusion in Papaver species that diverged 16.8 million years ago.</title>
        <authorList>
            <person name="Catania T."/>
        </authorList>
    </citation>
    <scope>NUCLEOTIDE SEQUENCE</scope>
    <source>
        <strain evidence="2">S-188037</strain>
    </source>
</reference>
<evidence type="ECO:0000313" key="2">
    <source>
        <dbReference type="EMBL" id="KAI3925040.1"/>
    </source>
</evidence>
<feature type="signal peptide" evidence="1">
    <location>
        <begin position="1"/>
        <end position="26"/>
    </location>
</feature>
<dbReference type="PANTHER" id="PTHR36312:SF1">
    <property type="entry name" value="OS01G0594500 PROTEIN"/>
    <property type="match status" value="1"/>
</dbReference>
<dbReference type="InterPro" id="IPR038975">
    <property type="entry name" value="THNL"/>
</dbReference>
<sequence>MAEKNVKMIFLLVLVMFGMFSAKTEAFNGKCYFQCMIGCAARRPGKRAFICPVICLPKCLFRRVSLDKASNDYCKLGCAVSNCIKNSTPQDPREDEVEHCVNSYCENKCLS</sequence>
<evidence type="ECO:0000313" key="3">
    <source>
        <dbReference type="Proteomes" id="UP001202328"/>
    </source>
</evidence>
<evidence type="ECO:0000256" key="1">
    <source>
        <dbReference type="SAM" id="SignalP"/>
    </source>
</evidence>
<protein>
    <recommendedName>
        <fullName evidence="4">Thionin-like protein</fullName>
    </recommendedName>
</protein>
<dbReference type="EMBL" id="JAJJMB010008202">
    <property type="protein sequence ID" value="KAI3925040.1"/>
    <property type="molecule type" value="Genomic_DNA"/>
</dbReference>
<name>A0AAD4SV86_9MAGN</name>
<dbReference type="AlphaFoldDB" id="A0AAD4SV86"/>
<organism evidence="2 3">
    <name type="scientific">Papaver atlanticum</name>
    <dbReference type="NCBI Taxonomy" id="357466"/>
    <lineage>
        <taxon>Eukaryota</taxon>
        <taxon>Viridiplantae</taxon>
        <taxon>Streptophyta</taxon>
        <taxon>Embryophyta</taxon>
        <taxon>Tracheophyta</taxon>
        <taxon>Spermatophyta</taxon>
        <taxon>Magnoliopsida</taxon>
        <taxon>Ranunculales</taxon>
        <taxon>Papaveraceae</taxon>
        <taxon>Papaveroideae</taxon>
        <taxon>Papaver</taxon>
    </lineage>
</organism>
<feature type="chain" id="PRO_5042248784" description="Thionin-like protein" evidence="1">
    <location>
        <begin position="27"/>
        <end position="111"/>
    </location>
</feature>
<accession>A0AAD4SV86</accession>
<keyword evidence="1" id="KW-0732">Signal</keyword>
<gene>
    <name evidence="2" type="ORF">MKW98_009690</name>
</gene>
<proteinExistence type="predicted"/>
<dbReference type="Proteomes" id="UP001202328">
    <property type="component" value="Unassembled WGS sequence"/>
</dbReference>